<evidence type="ECO:0000313" key="1">
    <source>
        <dbReference type="EMBL" id="KAL0148228.1"/>
    </source>
</evidence>
<keyword evidence="2" id="KW-1185">Reference proteome</keyword>
<evidence type="ECO:0000313" key="2">
    <source>
        <dbReference type="Proteomes" id="UP001529510"/>
    </source>
</evidence>
<dbReference type="EMBL" id="JAMKFB020000709">
    <property type="protein sequence ID" value="KAL0148228.1"/>
    <property type="molecule type" value="Genomic_DNA"/>
</dbReference>
<dbReference type="AlphaFoldDB" id="A0ABD0MGM6"/>
<protein>
    <submittedName>
        <fullName evidence="1">Uncharacterized protein</fullName>
    </submittedName>
</protein>
<organism evidence="1 2">
    <name type="scientific">Cirrhinus mrigala</name>
    <name type="common">Mrigala</name>
    <dbReference type="NCBI Taxonomy" id="683832"/>
    <lineage>
        <taxon>Eukaryota</taxon>
        <taxon>Metazoa</taxon>
        <taxon>Chordata</taxon>
        <taxon>Craniata</taxon>
        <taxon>Vertebrata</taxon>
        <taxon>Euteleostomi</taxon>
        <taxon>Actinopterygii</taxon>
        <taxon>Neopterygii</taxon>
        <taxon>Teleostei</taxon>
        <taxon>Ostariophysi</taxon>
        <taxon>Cypriniformes</taxon>
        <taxon>Cyprinidae</taxon>
        <taxon>Labeoninae</taxon>
        <taxon>Labeonini</taxon>
        <taxon>Cirrhinus</taxon>
    </lineage>
</organism>
<gene>
    <name evidence="1" type="ORF">M9458_056460</name>
</gene>
<sequence>MLFGIREVPQESTRFTPFELLFGRQPRGLVDMGKEAWEQQPAPDCIVSEHVQDTREQIVRVMPILKEHLVESQCSTRAYSDYMTGPLKPENSSQEIVSWSLYLPLNSRQPGTPCWRRRGQSLIVYASGDGGEKRSSTTLICLKGGRHHKHNCQSSPKKRPLVVVMGDLLSSIQKTDLTTVVSQISEVFREGTGQTNVI</sequence>
<accession>A0ABD0MGM6</accession>
<proteinExistence type="predicted"/>
<comment type="caution">
    <text evidence="1">The sequence shown here is derived from an EMBL/GenBank/DDBJ whole genome shotgun (WGS) entry which is preliminary data.</text>
</comment>
<name>A0ABD0MGM6_CIRMR</name>
<reference evidence="1 2" key="1">
    <citation type="submission" date="2024-05" db="EMBL/GenBank/DDBJ databases">
        <title>Genome sequencing and assembly of Indian major carp, Cirrhinus mrigala (Hamilton, 1822).</title>
        <authorList>
            <person name="Mohindra V."/>
            <person name="Chowdhury L.M."/>
            <person name="Lal K."/>
            <person name="Jena J.K."/>
        </authorList>
    </citation>
    <scope>NUCLEOTIDE SEQUENCE [LARGE SCALE GENOMIC DNA]</scope>
    <source>
        <strain evidence="1">CM1030</strain>
        <tissue evidence="1">Blood</tissue>
    </source>
</reference>
<dbReference type="Proteomes" id="UP001529510">
    <property type="component" value="Unassembled WGS sequence"/>
</dbReference>